<reference evidence="4 5" key="3">
    <citation type="submission" date="2019-11" db="EMBL/GenBank/DDBJ databases">
        <title>A de novo genome assembly of a pear dwarfing rootstock.</title>
        <authorList>
            <person name="Wang F."/>
            <person name="Wang J."/>
            <person name="Li S."/>
            <person name="Zhang Y."/>
            <person name="Fang M."/>
            <person name="Ma L."/>
            <person name="Zhao Y."/>
            <person name="Jiang S."/>
        </authorList>
    </citation>
    <scope>NUCLEOTIDE SEQUENCE [LARGE SCALE GENOMIC DNA]</scope>
    <source>
        <strain evidence="4">S2</strain>
        <tissue evidence="4">Leaf</tissue>
    </source>
</reference>
<proteinExistence type="inferred from homology"/>
<dbReference type="Proteomes" id="UP000327157">
    <property type="component" value="Chromosome 11"/>
</dbReference>
<dbReference type="OrthoDB" id="77368at2759"/>
<organism evidence="4 5">
    <name type="scientific">Pyrus ussuriensis x Pyrus communis</name>
    <dbReference type="NCBI Taxonomy" id="2448454"/>
    <lineage>
        <taxon>Eukaryota</taxon>
        <taxon>Viridiplantae</taxon>
        <taxon>Streptophyta</taxon>
        <taxon>Embryophyta</taxon>
        <taxon>Tracheophyta</taxon>
        <taxon>Spermatophyta</taxon>
        <taxon>Magnoliopsida</taxon>
        <taxon>eudicotyledons</taxon>
        <taxon>Gunneridae</taxon>
        <taxon>Pentapetalae</taxon>
        <taxon>rosids</taxon>
        <taxon>fabids</taxon>
        <taxon>Rosales</taxon>
        <taxon>Rosaceae</taxon>
        <taxon>Amygdaloideae</taxon>
        <taxon>Maleae</taxon>
        <taxon>Pyrus</taxon>
    </lineage>
</organism>
<dbReference type="AlphaFoldDB" id="A0A5N5FWJ9"/>
<gene>
    <name evidence="4" type="ORF">D8674_007222</name>
</gene>
<dbReference type="InterPro" id="IPR033294">
    <property type="entry name" value="Erlin1/2"/>
</dbReference>
<accession>A0A5N5FWJ9</accession>
<dbReference type="GO" id="GO:0005789">
    <property type="term" value="C:endoplasmic reticulum membrane"/>
    <property type="evidence" value="ECO:0007669"/>
    <property type="project" value="TreeGrafter"/>
</dbReference>
<name>A0A5N5FWJ9_9ROSA</name>
<evidence type="ECO:0000313" key="5">
    <source>
        <dbReference type="Proteomes" id="UP000327157"/>
    </source>
</evidence>
<keyword evidence="5" id="KW-1185">Reference proteome</keyword>
<sequence length="355" mass="41421">MISMHIMYTVEWRKCPPNFYLAVLYFSFSTVKMRLCPSAPPVDHRYVFYYSSICFTFRFYYVLPTSSTISILHQVLKGHVGVYSRGCALLKTISDLGDAFHLKLPLVTHFEPIQVTLQTNQVRDIPCGTKGCVMINFEKIEDVERALFRAHVEGQLKEMTVMPFRSTCPSSCVFCTVNDSYSRSFFAFSLSSLGYLDFVGFSPSVFLPIFTHFLFDWKLVWAGLIQRFQETVPLKIWDFRFRFSKLSVLKVFLANEIPLPSLSRYFFMIGYCCDDDKKLLVAEYMHHDTLAKHLFNFMRLRVALKIAEVLDYGSIEGRPLYHDLNSYMVLFDEVMSPISFPKFVYLVFQFLQEVR</sequence>
<dbReference type="GO" id="GO:0032933">
    <property type="term" value="P:SREBP signaling pathway"/>
    <property type="evidence" value="ECO:0007669"/>
    <property type="project" value="TreeGrafter"/>
</dbReference>
<dbReference type="PANTHER" id="PTHR15351:SF3">
    <property type="entry name" value="ERLIN"/>
    <property type="match status" value="1"/>
</dbReference>
<comment type="caution">
    <text evidence="4">The sequence shown here is derived from an EMBL/GenBank/DDBJ whole genome shotgun (WGS) entry which is preliminary data.</text>
</comment>
<dbReference type="GO" id="GO:0031625">
    <property type="term" value="F:ubiquitin protein ligase binding"/>
    <property type="evidence" value="ECO:0007669"/>
    <property type="project" value="InterPro"/>
</dbReference>
<comment type="similarity">
    <text evidence="2">Belongs to the band 7/mec-2 family.</text>
</comment>
<dbReference type="GO" id="GO:0015485">
    <property type="term" value="F:cholesterol binding"/>
    <property type="evidence" value="ECO:0007669"/>
    <property type="project" value="TreeGrafter"/>
</dbReference>
<dbReference type="PANTHER" id="PTHR15351">
    <property type="entry name" value="ERLIN (ER LIPID RAFT ASSOCIATED PROTEIN) HOMOLOG"/>
    <property type="match status" value="1"/>
</dbReference>
<evidence type="ECO:0000313" key="4">
    <source>
        <dbReference type="EMBL" id="KAB2607505.1"/>
    </source>
</evidence>
<dbReference type="EMBL" id="SMOL01000559">
    <property type="protein sequence ID" value="KAB2607505.1"/>
    <property type="molecule type" value="Genomic_DNA"/>
</dbReference>
<comment type="subcellular location">
    <subcellularLocation>
        <location evidence="1">Membrane</location>
        <topology evidence="1">Single-pass membrane protein</topology>
    </subcellularLocation>
</comment>
<keyword evidence="3" id="KW-0472">Membrane</keyword>
<protein>
    <submittedName>
        <fullName evidence="4">Uncharacterized protein</fullName>
    </submittedName>
</protein>
<reference evidence="4 5" key="1">
    <citation type="submission" date="2019-09" db="EMBL/GenBank/DDBJ databases">
        <authorList>
            <person name="Ou C."/>
        </authorList>
    </citation>
    <scope>NUCLEOTIDE SEQUENCE [LARGE SCALE GENOMIC DNA]</scope>
    <source>
        <strain evidence="4">S2</strain>
        <tissue evidence="4">Leaf</tissue>
    </source>
</reference>
<evidence type="ECO:0000256" key="3">
    <source>
        <dbReference type="ARBA" id="ARBA00023136"/>
    </source>
</evidence>
<evidence type="ECO:0000256" key="1">
    <source>
        <dbReference type="ARBA" id="ARBA00004167"/>
    </source>
</evidence>
<evidence type="ECO:0000256" key="2">
    <source>
        <dbReference type="ARBA" id="ARBA00008164"/>
    </source>
</evidence>
<reference evidence="5" key="2">
    <citation type="submission" date="2019-10" db="EMBL/GenBank/DDBJ databases">
        <title>A de novo genome assembly of a pear dwarfing rootstock.</title>
        <authorList>
            <person name="Wang F."/>
            <person name="Wang J."/>
            <person name="Li S."/>
            <person name="Zhang Y."/>
            <person name="Fang M."/>
            <person name="Ma L."/>
            <person name="Zhao Y."/>
            <person name="Jiang S."/>
        </authorList>
    </citation>
    <scope>NUCLEOTIDE SEQUENCE [LARGE SCALE GENOMIC DNA]</scope>
</reference>